<reference evidence="11" key="1">
    <citation type="journal article" date="2013" name="Stand. Genomic Sci.">
        <title>Complete genome sequence of Desulfocapsa sulfexigens, a marine deltaproteobacterium specialized in disproportionating inorganic sulfur compounds.</title>
        <authorList>
            <person name="Finster K.W."/>
            <person name="Kjeldsen K.U."/>
            <person name="Kube M."/>
            <person name="Reinhardt R."/>
            <person name="Mussmann M."/>
            <person name="Amann R."/>
            <person name="Schreiber L."/>
        </authorList>
    </citation>
    <scope>NUCLEOTIDE SEQUENCE [LARGE SCALE GENOMIC DNA]</scope>
    <source>
        <strain evidence="11">DSM 10523 / SB164P1</strain>
    </source>
</reference>
<dbReference type="HOGENOM" id="CLU_330309_0_0_7"/>
<dbReference type="SUPFAM" id="SSF103647">
    <property type="entry name" value="TSP type-3 repeat"/>
    <property type="match status" value="1"/>
</dbReference>
<dbReference type="STRING" id="1167006.UWK_02651"/>
<dbReference type="PROSITE" id="PS51123">
    <property type="entry name" value="OMPA_2"/>
    <property type="match status" value="1"/>
</dbReference>
<dbReference type="SUPFAM" id="SSF103088">
    <property type="entry name" value="OmpA-like"/>
    <property type="match status" value="1"/>
</dbReference>
<dbReference type="OrthoDB" id="9805566at2"/>
<dbReference type="GO" id="GO:0007155">
    <property type="term" value="P:cell adhesion"/>
    <property type="evidence" value="ECO:0007669"/>
    <property type="project" value="InterPro"/>
</dbReference>
<feature type="coiled-coil region" evidence="6">
    <location>
        <begin position="36"/>
        <end position="234"/>
    </location>
</feature>
<evidence type="ECO:0000313" key="10">
    <source>
        <dbReference type="EMBL" id="AGF79187.1"/>
    </source>
</evidence>
<keyword evidence="11" id="KW-1185">Reference proteome</keyword>
<feature type="transmembrane region" description="Helical" evidence="8">
    <location>
        <begin position="7"/>
        <end position="26"/>
    </location>
</feature>
<dbReference type="InterPro" id="IPR028974">
    <property type="entry name" value="TSP_type-3_rpt"/>
</dbReference>
<dbReference type="InterPro" id="IPR006665">
    <property type="entry name" value="OmpA-like"/>
</dbReference>
<evidence type="ECO:0000256" key="8">
    <source>
        <dbReference type="SAM" id="Phobius"/>
    </source>
</evidence>
<dbReference type="RefSeq" id="WP_015404873.1">
    <property type="nucleotide sequence ID" value="NC_020304.1"/>
</dbReference>
<evidence type="ECO:0000256" key="5">
    <source>
        <dbReference type="PROSITE-ProRule" id="PRU00473"/>
    </source>
</evidence>
<feature type="coiled-coil region" evidence="6">
    <location>
        <begin position="376"/>
        <end position="403"/>
    </location>
</feature>
<comment type="subcellular location">
    <subcellularLocation>
        <location evidence="1">Cell outer membrane</location>
    </subcellularLocation>
</comment>
<dbReference type="Gene3D" id="4.10.1080.10">
    <property type="entry name" value="TSP type-3 repeat"/>
    <property type="match status" value="1"/>
</dbReference>
<name>M1PC30_DESSD</name>
<dbReference type="Proteomes" id="UP000011721">
    <property type="component" value="Chromosome"/>
</dbReference>
<dbReference type="InterPro" id="IPR003367">
    <property type="entry name" value="Thrombospondin_3-like_rpt"/>
</dbReference>
<dbReference type="Pfam" id="PF00691">
    <property type="entry name" value="OmpA"/>
    <property type="match status" value="1"/>
</dbReference>
<evidence type="ECO:0000259" key="9">
    <source>
        <dbReference type="PROSITE" id="PS51123"/>
    </source>
</evidence>
<keyword evidence="3 5" id="KW-0472">Membrane</keyword>
<keyword evidence="2" id="KW-0732">Signal</keyword>
<dbReference type="InterPro" id="IPR050330">
    <property type="entry name" value="Bact_OuterMem_StrucFunc"/>
</dbReference>
<dbReference type="CDD" id="cd07185">
    <property type="entry name" value="OmpA_C-like"/>
    <property type="match status" value="1"/>
</dbReference>
<evidence type="ECO:0000256" key="4">
    <source>
        <dbReference type="ARBA" id="ARBA00023237"/>
    </source>
</evidence>
<dbReference type="GO" id="GO:0005509">
    <property type="term" value="F:calcium ion binding"/>
    <property type="evidence" value="ECO:0007669"/>
    <property type="project" value="InterPro"/>
</dbReference>
<evidence type="ECO:0000256" key="7">
    <source>
        <dbReference type="SAM" id="MobiDB-lite"/>
    </source>
</evidence>
<organism evidence="10 11">
    <name type="scientific">Desulfocapsa sulfexigens (strain DSM 10523 / SB164P1)</name>
    <dbReference type="NCBI Taxonomy" id="1167006"/>
    <lineage>
        <taxon>Bacteria</taxon>
        <taxon>Pseudomonadati</taxon>
        <taxon>Thermodesulfobacteriota</taxon>
        <taxon>Desulfobulbia</taxon>
        <taxon>Desulfobulbales</taxon>
        <taxon>Desulfocapsaceae</taxon>
        <taxon>Desulfocapsa</taxon>
    </lineage>
</organism>
<feature type="domain" description="OmpA-like" evidence="9">
    <location>
        <begin position="736"/>
        <end position="853"/>
    </location>
</feature>
<dbReference type="EMBL" id="CP003985">
    <property type="protein sequence ID" value="AGF79187.1"/>
    <property type="molecule type" value="Genomic_DNA"/>
</dbReference>
<protein>
    <submittedName>
        <fullName evidence="10">Outer membrane protein/peptidoglycan-associated (Lipo)protein</fullName>
    </submittedName>
</protein>
<dbReference type="eggNOG" id="COG2885">
    <property type="taxonomic scope" value="Bacteria"/>
</dbReference>
<evidence type="ECO:0000256" key="1">
    <source>
        <dbReference type="ARBA" id="ARBA00004442"/>
    </source>
</evidence>
<feature type="coiled-coil region" evidence="6">
    <location>
        <begin position="557"/>
        <end position="647"/>
    </location>
</feature>
<dbReference type="GO" id="GO:0009279">
    <property type="term" value="C:cell outer membrane"/>
    <property type="evidence" value="ECO:0007669"/>
    <property type="project" value="UniProtKB-SubCell"/>
</dbReference>
<keyword evidence="8" id="KW-1133">Transmembrane helix</keyword>
<evidence type="ECO:0000256" key="2">
    <source>
        <dbReference type="ARBA" id="ARBA00022729"/>
    </source>
</evidence>
<evidence type="ECO:0000313" key="11">
    <source>
        <dbReference type="Proteomes" id="UP000011721"/>
    </source>
</evidence>
<dbReference type="AlphaFoldDB" id="M1PC30"/>
<dbReference type="PANTHER" id="PTHR30329">
    <property type="entry name" value="STATOR ELEMENT OF FLAGELLAR MOTOR COMPLEX"/>
    <property type="match status" value="1"/>
</dbReference>
<dbReference type="Pfam" id="PF02412">
    <property type="entry name" value="TSP_3"/>
    <property type="match status" value="2"/>
</dbReference>
<keyword evidence="6" id="KW-0175">Coiled coil</keyword>
<dbReference type="InterPro" id="IPR036737">
    <property type="entry name" value="OmpA-like_sf"/>
</dbReference>
<evidence type="ECO:0000256" key="6">
    <source>
        <dbReference type="SAM" id="Coils"/>
    </source>
</evidence>
<dbReference type="KEGG" id="dsf:UWK_02651"/>
<gene>
    <name evidence="10" type="ordered locus">UWK_02651</name>
</gene>
<dbReference type="PRINTS" id="PR01021">
    <property type="entry name" value="OMPADOMAIN"/>
</dbReference>
<dbReference type="Gene3D" id="3.30.1330.60">
    <property type="entry name" value="OmpA-like domain"/>
    <property type="match status" value="1"/>
</dbReference>
<dbReference type="PANTHER" id="PTHR30329:SF21">
    <property type="entry name" value="LIPOPROTEIN YIAD-RELATED"/>
    <property type="match status" value="1"/>
</dbReference>
<feature type="coiled-coil region" evidence="6">
    <location>
        <begin position="485"/>
        <end position="512"/>
    </location>
</feature>
<dbReference type="InterPro" id="IPR006664">
    <property type="entry name" value="OMP_bac"/>
</dbReference>
<dbReference type="PRINTS" id="PR01023">
    <property type="entry name" value="NAFLGMOTY"/>
</dbReference>
<evidence type="ECO:0000256" key="3">
    <source>
        <dbReference type="ARBA" id="ARBA00023136"/>
    </source>
</evidence>
<feature type="region of interest" description="Disordered" evidence="7">
    <location>
        <begin position="828"/>
        <end position="868"/>
    </location>
</feature>
<keyword evidence="4" id="KW-0998">Cell outer membrane</keyword>
<proteinExistence type="predicted"/>
<dbReference type="eggNOG" id="COG1196">
    <property type="taxonomic scope" value="Bacteria"/>
</dbReference>
<feature type="coiled-coil region" evidence="6">
    <location>
        <begin position="274"/>
        <end position="322"/>
    </location>
</feature>
<accession>M1PC30</accession>
<keyword evidence="8" id="KW-0812">Transmembrane</keyword>
<sequence length="868" mass="95153">MGSTAKIVYGSILTILIISLFLIFYMQKSAQLALDKQDIQQTVKKKEQLISEIQQTLKETTLSAENARKKNDLIPELSNTITAIEKEKALYQQQVKDLHEQLNKQLDDASKRMVEFTTLQKQFDEQQKLLASAEKEKGALEAEIHEITRHLKTSQNSLEHKDARLKMLAAALKEKDEAIALYKEQLEASTETIKHSRSANNTKAMNLSLVLDELARKTQQVVDLQEQLEQLSGTTGQPGASATTQRPTDAALAEISALIEKMNQQPTPAEDGRLAAAITKIQELELSNTTLQSQINEQSAHLQDLLNDLQVSENSNAENQEKLLLLQTDNQFLSDELNKLHHMKEEAGQTLTELQILLTDKDQEIENIIIQNQEVTAQLTEKLSSLEQQLKEASEQNALLTENSTHSETTLAELQAVNDSLSKELEPAKSALGEVQLALSQAREEIETLSTQQTDTDKQHAQQVESLQSLLDQQTAATETAVKHSTDLQKEIDQISSTLAEKEATIQQLTSQITANDGAEKEQKIAQLVADLTAAKALSDSQIKEHTALVSQKDATIQNLTDQLSTNNEQLASLQTALDEAKAQQSNETDTSTVQQQEIERLTEEAATAKAAADEQTALIESIKEQVTALKDTNKELEDSFNANQENLTKSLAEVTALQTSLSALTAERDKLKLMTTDSDNDGISDAEDACPDTIKGAKVDEQGCEKDSDGDGLVDRLDLCPGSNSGEAIDNAGCTEEQTTVVLEGISFQFGTAELTEDAHHALDTTAAILQINSDLQMEIAGHTDSIGEEESNLQLSTQRAQSVLNYLVSKGVSADSLQAKGYGAAEPIADNTTDTGRSKNRRVELRKIQTATPQETEKAVSPETVE</sequence>